<protein>
    <recommendedName>
        <fullName evidence="10">Protein-serine/threonine kinase</fullName>
        <ecNumber evidence="10">2.7.11.-</ecNumber>
    </recommendedName>
</protein>
<dbReference type="EMBL" id="AMQN01008410">
    <property type="status" value="NOT_ANNOTATED_CDS"/>
    <property type="molecule type" value="Genomic_DNA"/>
</dbReference>
<dbReference type="STRING" id="283909.R7UJU1"/>
<reference evidence="12 14" key="2">
    <citation type="journal article" date="2013" name="Nature">
        <title>Insights into bilaterian evolution from three spiralian genomes.</title>
        <authorList>
            <person name="Simakov O."/>
            <person name="Marletaz F."/>
            <person name="Cho S.J."/>
            <person name="Edsinger-Gonzales E."/>
            <person name="Havlak P."/>
            <person name="Hellsten U."/>
            <person name="Kuo D.H."/>
            <person name="Larsson T."/>
            <person name="Lv J."/>
            <person name="Arendt D."/>
            <person name="Savage R."/>
            <person name="Osoegawa K."/>
            <person name="de Jong P."/>
            <person name="Grimwood J."/>
            <person name="Chapman J.A."/>
            <person name="Shapiro H."/>
            <person name="Aerts A."/>
            <person name="Otillar R.P."/>
            <person name="Terry A.Y."/>
            <person name="Boore J.L."/>
            <person name="Grigoriev I.V."/>
            <person name="Lindberg D.R."/>
            <person name="Seaver E.C."/>
            <person name="Weisblat D.A."/>
            <person name="Putnam N.H."/>
            <person name="Rokhsar D.S."/>
        </authorList>
    </citation>
    <scope>NUCLEOTIDE SEQUENCE</scope>
    <source>
        <strain evidence="12 14">I ESC-2004</strain>
    </source>
</reference>
<keyword evidence="8 10" id="KW-0496">Mitochondrion</keyword>
<dbReference type="SMART" id="SM00387">
    <property type="entry name" value="HATPase_c"/>
    <property type="match status" value="1"/>
</dbReference>
<dbReference type="InterPro" id="IPR039028">
    <property type="entry name" value="BCKD/PDK"/>
</dbReference>
<dbReference type="OrthoDB" id="241648at2759"/>
<evidence type="ECO:0000256" key="6">
    <source>
        <dbReference type="ARBA" id="ARBA00022840"/>
    </source>
</evidence>
<accession>R7UJU1</accession>
<dbReference type="CDD" id="cd16929">
    <property type="entry name" value="HATPase_PDK-like"/>
    <property type="match status" value="1"/>
</dbReference>
<evidence type="ECO:0000256" key="5">
    <source>
        <dbReference type="ARBA" id="ARBA00022777"/>
    </source>
</evidence>
<evidence type="ECO:0000259" key="11">
    <source>
        <dbReference type="PROSITE" id="PS50109"/>
    </source>
</evidence>
<dbReference type="InterPro" id="IPR036890">
    <property type="entry name" value="HATPase_C_sf"/>
</dbReference>
<dbReference type="Gene3D" id="3.30.565.10">
    <property type="entry name" value="Histidine kinase-like ATPase, C-terminal domain"/>
    <property type="match status" value="1"/>
</dbReference>
<organism evidence="12">
    <name type="scientific">Capitella teleta</name>
    <name type="common">Polychaete worm</name>
    <dbReference type="NCBI Taxonomy" id="283909"/>
    <lineage>
        <taxon>Eukaryota</taxon>
        <taxon>Metazoa</taxon>
        <taxon>Spiralia</taxon>
        <taxon>Lophotrochozoa</taxon>
        <taxon>Annelida</taxon>
        <taxon>Polychaeta</taxon>
        <taxon>Sedentaria</taxon>
        <taxon>Scolecida</taxon>
        <taxon>Capitellidae</taxon>
        <taxon>Capitella</taxon>
    </lineage>
</organism>
<evidence type="ECO:0000256" key="7">
    <source>
        <dbReference type="ARBA" id="ARBA00022946"/>
    </source>
</evidence>
<evidence type="ECO:0000256" key="10">
    <source>
        <dbReference type="RuleBase" id="RU366032"/>
    </source>
</evidence>
<reference evidence="14" key="1">
    <citation type="submission" date="2012-12" db="EMBL/GenBank/DDBJ databases">
        <authorList>
            <person name="Hellsten U."/>
            <person name="Grimwood J."/>
            <person name="Chapman J.A."/>
            <person name="Shapiro H."/>
            <person name="Aerts A."/>
            <person name="Otillar R.P."/>
            <person name="Terry A.Y."/>
            <person name="Boore J.L."/>
            <person name="Simakov O."/>
            <person name="Marletaz F."/>
            <person name="Cho S.-J."/>
            <person name="Edsinger-Gonzales E."/>
            <person name="Havlak P."/>
            <person name="Kuo D.-H."/>
            <person name="Larsson T."/>
            <person name="Lv J."/>
            <person name="Arendt D."/>
            <person name="Savage R."/>
            <person name="Osoegawa K."/>
            <person name="de Jong P."/>
            <person name="Lindberg D.R."/>
            <person name="Seaver E.C."/>
            <person name="Weisblat D.A."/>
            <person name="Putnam N.H."/>
            <person name="Grigoriev I.V."/>
            <person name="Rokhsar D.S."/>
        </authorList>
    </citation>
    <scope>NUCLEOTIDE SEQUENCE</scope>
    <source>
        <strain evidence="14">I ESC-2004</strain>
    </source>
</reference>
<evidence type="ECO:0000256" key="2">
    <source>
        <dbReference type="ARBA" id="ARBA00006155"/>
    </source>
</evidence>
<dbReference type="PROSITE" id="PS50109">
    <property type="entry name" value="HIS_KIN"/>
    <property type="match status" value="1"/>
</dbReference>
<dbReference type="EMBL" id="KB303059">
    <property type="protein sequence ID" value="ELU03522.1"/>
    <property type="molecule type" value="Genomic_DNA"/>
</dbReference>
<dbReference type="Pfam" id="PF02518">
    <property type="entry name" value="HATPase_c"/>
    <property type="match status" value="1"/>
</dbReference>
<dbReference type="GO" id="GO:0005524">
    <property type="term" value="F:ATP binding"/>
    <property type="evidence" value="ECO:0007669"/>
    <property type="project" value="UniProtKB-UniRule"/>
</dbReference>
<keyword evidence="7" id="KW-0809">Transit peptide</keyword>
<keyword evidence="3 10" id="KW-0808">Transferase</keyword>
<dbReference type="InterPro" id="IPR036784">
    <property type="entry name" value="AK/P_DHK_N_sf"/>
</dbReference>
<name>R7UJU1_CAPTE</name>
<dbReference type="InterPro" id="IPR005467">
    <property type="entry name" value="His_kinase_dom"/>
</dbReference>
<evidence type="ECO:0000256" key="9">
    <source>
        <dbReference type="ARBA" id="ARBA00048201"/>
    </source>
</evidence>
<dbReference type="EnsemblMetazoa" id="CapteT19207">
    <property type="protein sequence ID" value="CapteP19207"/>
    <property type="gene ID" value="CapteG19207"/>
</dbReference>
<dbReference type="HOGENOM" id="CLU_023861_1_0_1"/>
<dbReference type="InterPro" id="IPR018955">
    <property type="entry name" value="BCDHK/PDK_N"/>
</dbReference>
<dbReference type="OMA" id="QIGDQKR"/>
<sequence>MRISFRLLQRMPKILDRYSQYHPSVLTIQKFIDFGTTNASSQKSFLFLRKEIPVRLANIMKEIHLLPEQLLLMPSVQLVEGWYLQSFQDILQFENASPDDAVEAKFIDTLDMIRNRHRTVVETMAQGVLEMKENFGDDNVTLEQRTQYFLDRFYMSRISIRMLIHQHCLLFAKNINPGSGSQHGHVGAIDPECDVMTVAQDAYENARFLCDQYYMMSPECDFSSQCPFDKEDLITMTYVPSHLYHMLFELFKNALRAVVEFHQDKPELPSLKVLLVKGREDLTIKLSDQGGGIRRSEVDLLFNYMYSTAPRPPNPDATATTPLAGYGYGLPLSRLYAKYFNGDLWLNSVDGYGTDATIYLKVFPSEASELLPVYNKTVSMKYERSIPVGDWSDPSQTNSSCSHYLKHFLESQS</sequence>
<dbReference type="FunFam" id="3.30.565.10:FF:000007">
    <property type="entry name" value="Mitochondrial pyruvate dehydrogenase kinase isoform 2"/>
    <property type="match status" value="1"/>
</dbReference>
<evidence type="ECO:0000256" key="3">
    <source>
        <dbReference type="ARBA" id="ARBA00022679"/>
    </source>
</evidence>
<evidence type="ECO:0000313" key="14">
    <source>
        <dbReference type="Proteomes" id="UP000014760"/>
    </source>
</evidence>
<keyword evidence="14" id="KW-1185">Reference proteome</keyword>
<dbReference type="Pfam" id="PF10436">
    <property type="entry name" value="BCDHK_Adom3"/>
    <property type="match status" value="1"/>
</dbReference>
<dbReference type="GO" id="GO:0004740">
    <property type="term" value="F:pyruvate dehydrogenase (acetyl-transferring) kinase activity"/>
    <property type="evidence" value="ECO:0007669"/>
    <property type="project" value="UniProtKB-EC"/>
</dbReference>
<keyword evidence="4 10" id="KW-0547">Nucleotide-binding</keyword>
<evidence type="ECO:0000256" key="1">
    <source>
        <dbReference type="ARBA" id="ARBA00004305"/>
    </source>
</evidence>
<comment type="subcellular location">
    <subcellularLocation>
        <location evidence="1 10">Mitochondrion matrix</location>
    </subcellularLocation>
</comment>
<dbReference type="Gene3D" id="1.20.140.20">
    <property type="entry name" value="Alpha-ketoacid/pyruvate dehydrogenase kinase, N-terminal domain"/>
    <property type="match status" value="1"/>
</dbReference>
<dbReference type="PANTHER" id="PTHR11947">
    <property type="entry name" value="PYRUVATE DEHYDROGENASE KINASE"/>
    <property type="match status" value="1"/>
</dbReference>
<evidence type="ECO:0000256" key="8">
    <source>
        <dbReference type="ARBA" id="ARBA00023128"/>
    </source>
</evidence>
<reference evidence="13" key="3">
    <citation type="submission" date="2015-06" db="UniProtKB">
        <authorList>
            <consortium name="EnsemblMetazoa"/>
        </authorList>
    </citation>
    <scope>IDENTIFICATION</scope>
</reference>
<keyword evidence="5 10" id="KW-0418">Kinase</keyword>
<dbReference type="SUPFAM" id="SSF69012">
    <property type="entry name" value="alpha-ketoacid dehydrogenase kinase, N-terminal domain"/>
    <property type="match status" value="1"/>
</dbReference>
<proteinExistence type="inferred from homology"/>
<dbReference type="AlphaFoldDB" id="R7UJU1"/>
<dbReference type="EC" id="2.7.11.-" evidence="10"/>
<feature type="domain" description="Histidine kinase" evidence="11">
    <location>
        <begin position="240"/>
        <end position="364"/>
    </location>
</feature>
<evidence type="ECO:0000313" key="12">
    <source>
        <dbReference type="EMBL" id="ELU03522.1"/>
    </source>
</evidence>
<gene>
    <name evidence="12" type="ORF">CAPTEDRAFT_19207</name>
</gene>
<comment type="catalytic activity">
    <reaction evidence="9">
        <text>L-seryl-[pyruvate dehydrogenase E1 alpha subunit] + ATP = O-phospho-L-seryl-[pyruvate dehydrogenase E1 alpha subunit] + ADP + H(+)</text>
        <dbReference type="Rhea" id="RHEA:23052"/>
        <dbReference type="Rhea" id="RHEA-COMP:13689"/>
        <dbReference type="Rhea" id="RHEA-COMP:13690"/>
        <dbReference type="ChEBI" id="CHEBI:15378"/>
        <dbReference type="ChEBI" id="CHEBI:29999"/>
        <dbReference type="ChEBI" id="CHEBI:30616"/>
        <dbReference type="ChEBI" id="CHEBI:83421"/>
        <dbReference type="ChEBI" id="CHEBI:456216"/>
        <dbReference type="EC" id="2.7.11.2"/>
    </reaction>
</comment>
<dbReference type="GO" id="GO:0005759">
    <property type="term" value="C:mitochondrial matrix"/>
    <property type="evidence" value="ECO:0007669"/>
    <property type="project" value="UniProtKB-SubCell"/>
</dbReference>
<dbReference type="Proteomes" id="UP000014760">
    <property type="component" value="Unassembled WGS sequence"/>
</dbReference>
<dbReference type="InterPro" id="IPR003594">
    <property type="entry name" value="HATPase_dom"/>
</dbReference>
<comment type="similarity">
    <text evidence="2 10">Belongs to the PDK/BCKDK protein kinase family.</text>
</comment>
<evidence type="ECO:0000256" key="4">
    <source>
        <dbReference type="ARBA" id="ARBA00022741"/>
    </source>
</evidence>
<dbReference type="GO" id="GO:0010906">
    <property type="term" value="P:regulation of glucose metabolic process"/>
    <property type="evidence" value="ECO:0007669"/>
    <property type="project" value="TreeGrafter"/>
</dbReference>
<keyword evidence="6 10" id="KW-0067">ATP-binding</keyword>
<evidence type="ECO:0000313" key="13">
    <source>
        <dbReference type="EnsemblMetazoa" id="CapteP19207"/>
    </source>
</evidence>
<dbReference type="FunCoup" id="R7UJU1">
    <property type="interactions" value="1052"/>
</dbReference>
<dbReference type="SUPFAM" id="SSF55874">
    <property type="entry name" value="ATPase domain of HSP90 chaperone/DNA topoisomerase II/histidine kinase"/>
    <property type="match status" value="1"/>
</dbReference>
<dbReference type="PANTHER" id="PTHR11947:SF3">
    <property type="entry name" value="[PYRUVATE DEHYDROGENASE (ACETYL-TRANSFERRING)] KINASE, MITOCHONDRIAL"/>
    <property type="match status" value="1"/>
</dbReference>